<organism evidence="1 2">
    <name type="scientific">Lithospermum erythrorhizon</name>
    <name type="common">Purple gromwell</name>
    <name type="synonym">Lithospermum officinale var. erythrorhizon</name>
    <dbReference type="NCBI Taxonomy" id="34254"/>
    <lineage>
        <taxon>Eukaryota</taxon>
        <taxon>Viridiplantae</taxon>
        <taxon>Streptophyta</taxon>
        <taxon>Embryophyta</taxon>
        <taxon>Tracheophyta</taxon>
        <taxon>Spermatophyta</taxon>
        <taxon>Magnoliopsida</taxon>
        <taxon>eudicotyledons</taxon>
        <taxon>Gunneridae</taxon>
        <taxon>Pentapetalae</taxon>
        <taxon>asterids</taxon>
        <taxon>lamiids</taxon>
        <taxon>Boraginales</taxon>
        <taxon>Boraginaceae</taxon>
        <taxon>Boraginoideae</taxon>
        <taxon>Lithospermeae</taxon>
        <taxon>Lithospermum</taxon>
    </lineage>
</organism>
<dbReference type="EMBL" id="BAABME010001104">
    <property type="protein sequence ID" value="GAA0147594.1"/>
    <property type="molecule type" value="Genomic_DNA"/>
</dbReference>
<keyword evidence="2" id="KW-1185">Reference proteome</keyword>
<sequence length="225" mass="24266">MDCHKEKDDLGHTLNIISTAYLFQSNSKKFQSNSKSFIESSETINKECSAPHWKREGGSCIGCIWWKESVSFDASIGCIRWKESGSFDASIGCIQWKESVSFDASIGCIRWKESGRSGRAVVRQSSGGVVGWRGGGESGVGWKLVGRREGGGVLLSKTHYDSIKHVNHVCQEKGSVGGTVAAGNMKGGEGTGIVEGGIQSASLSPVLPLILWRPFSFSSWSLTEV</sequence>
<accession>A0AAV3P7J6</accession>
<protein>
    <submittedName>
        <fullName evidence="1">Uncharacterized protein</fullName>
    </submittedName>
</protein>
<proteinExistence type="predicted"/>
<comment type="caution">
    <text evidence="1">The sequence shown here is derived from an EMBL/GenBank/DDBJ whole genome shotgun (WGS) entry which is preliminary data.</text>
</comment>
<gene>
    <name evidence="1" type="ORF">LIER_07256</name>
</gene>
<dbReference type="AlphaFoldDB" id="A0AAV3P7J6"/>
<reference evidence="1 2" key="1">
    <citation type="submission" date="2024-01" db="EMBL/GenBank/DDBJ databases">
        <title>The complete chloroplast genome sequence of Lithospermum erythrorhizon: insights into the phylogenetic relationship among Boraginaceae species and the maternal lineages of purple gromwells.</title>
        <authorList>
            <person name="Okada T."/>
            <person name="Watanabe K."/>
        </authorList>
    </citation>
    <scope>NUCLEOTIDE SEQUENCE [LARGE SCALE GENOMIC DNA]</scope>
</reference>
<evidence type="ECO:0000313" key="1">
    <source>
        <dbReference type="EMBL" id="GAA0147594.1"/>
    </source>
</evidence>
<name>A0AAV3P7J6_LITER</name>
<dbReference type="Proteomes" id="UP001454036">
    <property type="component" value="Unassembled WGS sequence"/>
</dbReference>
<evidence type="ECO:0000313" key="2">
    <source>
        <dbReference type="Proteomes" id="UP001454036"/>
    </source>
</evidence>